<dbReference type="PANTHER" id="PTHR30098:SF2">
    <property type="entry name" value="LEUCYL_PHENYLALANYL-TRNA--PROTEIN TRANSFERASE"/>
    <property type="match status" value="1"/>
</dbReference>
<evidence type="ECO:0000256" key="1">
    <source>
        <dbReference type="ARBA" id="ARBA00022490"/>
    </source>
</evidence>
<dbReference type="GO" id="GO:0008914">
    <property type="term" value="F:leucyl-tRNA--protein transferase activity"/>
    <property type="evidence" value="ECO:0007669"/>
    <property type="project" value="InterPro"/>
</dbReference>
<dbReference type="Proteomes" id="UP000192257">
    <property type="component" value="Unassembled WGS sequence"/>
</dbReference>
<keyword evidence="2" id="KW-0808">Transferase</keyword>
<organism evidence="4 5">
    <name type="scientific">Trypanosoma theileri</name>
    <dbReference type="NCBI Taxonomy" id="67003"/>
    <lineage>
        <taxon>Eukaryota</taxon>
        <taxon>Discoba</taxon>
        <taxon>Euglenozoa</taxon>
        <taxon>Kinetoplastea</taxon>
        <taxon>Metakinetoplastina</taxon>
        <taxon>Trypanosomatida</taxon>
        <taxon>Trypanosomatidae</taxon>
        <taxon>Trypanosoma</taxon>
    </lineage>
</organism>
<evidence type="ECO:0000256" key="3">
    <source>
        <dbReference type="ARBA" id="ARBA00023315"/>
    </source>
</evidence>
<evidence type="ECO:0000313" key="4">
    <source>
        <dbReference type="EMBL" id="ORC89438.1"/>
    </source>
</evidence>
<dbReference type="GO" id="GO:0030163">
    <property type="term" value="P:protein catabolic process"/>
    <property type="evidence" value="ECO:0007669"/>
    <property type="project" value="InterPro"/>
</dbReference>
<gene>
    <name evidence="4" type="ORF">TM35_000122130</name>
</gene>
<comment type="caution">
    <text evidence="4">The sequence shown here is derived from an EMBL/GenBank/DDBJ whole genome shotgun (WGS) entry which is preliminary data.</text>
</comment>
<proteinExistence type="predicted"/>
<protein>
    <recommendedName>
        <fullName evidence="6">Leucyl/phenylalanyl-tRNA protein transferase</fullName>
    </recommendedName>
</protein>
<dbReference type="SUPFAM" id="SSF55729">
    <property type="entry name" value="Acyl-CoA N-acyltransferases (Nat)"/>
    <property type="match status" value="1"/>
</dbReference>
<dbReference type="OrthoDB" id="2122564at2759"/>
<dbReference type="GO" id="GO:0005737">
    <property type="term" value="C:cytoplasm"/>
    <property type="evidence" value="ECO:0007669"/>
    <property type="project" value="TreeGrafter"/>
</dbReference>
<dbReference type="InterPro" id="IPR004616">
    <property type="entry name" value="Leu/Phe-tRNA_Trfase"/>
</dbReference>
<dbReference type="VEuPathDB" id="TriTrypDB:TM35_000122130"/>
<evidence type="ECO:0008006" key="6">
    <source>
        <dbReference type="Google" id="ProtNLM"/>
    </source>
</evidence>
<dbReference type="RefSeq" id="XP_028883504.1">
    <property type="nucleotide sequence ID" value="XM_029025188.1"/>
</dbReference>
<keyword evidence="1" id="KW-0963">Cytoplasm</keyword>
<dbReference type="InterPro" id="IPR042203">
    <property type="entry name" value="Leu/Phe-tRNA_Trfase_C"/>
</dbReference>
<reference evidence="4 5" key="1">
    <citation type="submission" date="2017-03" db="EMBL/GenBank/DDBJ databases">
        <title>An alternative strategy for trypanosome survival in the mammalian bloodstream revealed through genome and transcriptome analysis of the ubiquitous bovine parasite Trypanosoma (Megatrypanum) theileri.</title>
        <authorList>
            <person name="Kelly S."/>
            <person name="Ivens A."/>
            <person name="Mott A."/>
            <person name="O'Neill E."/>
            <person name="Emms D."/>
            <person name="Macleod O."/>
            <person name="Voorheis P."/>
            <person name="Matthews J."/>
            <person name="Matthews K."/>
            <person name="Carrington M."/>
        </authorList>
    </citation>
    <scope>NUCLEOTIDE SEQUENCE [LARGE SCALE GENOMIC DNA]</scope>
    <source>
        <strain evidence="4">Edinburgh</strain>
    </source>
</reference>
<accession>A0A1X0NY04</accession>
<dbReference type="AlphaFoldDB" id="A0A1X0NY04"/>
<dbReference type="GeneID" id="39984968"/>
<keyword evidence="3" id="KW-0012">Acyltransferase</keyword>
<dbReference type="InterPro" id="IPR016181">
    <property type="entry name" value="Acyl_CoA_acyltransferase"/>
</dbReference>
<sequence length="371" mass="41919">MLHTTKHFVTVNEGDTSAVDIDREVLDAASRDNVRTVLSIKPEGLRFLSEQFPLVQNFADLDTLPERLSSTYRESEYGCCLIFCPSMVDASCRRGIFPMAIKLTKNYFFFAPKLHGLRSLTQLQPPVKGFPMSSDEDEGKFLLSRLHVSKKFLRSRNEATRTISFDLFINRKEDLAPAFSLIRRQHGENWLCHALRLCFAHMFLNPDDYATKIVVVAIRRHRYCSDTENQDEGKSSWIHSRIDNGHVEEGDLIAAEIGFLVGDIYCSATGAYSVNGAGTLQLAVTGVAMQSVGCKVWDLGMGMKYKDDMLGCVAVPRKRWVQIVREHTSKSTVVEDIYRLLREKYSKGVPVLELLLTRESAKRQRVGEGIA</sequence>
<dbReference type="EMBL" id="NBCO01000012">
    <property type="protein sequence ID" value="ORC89438.1"/>
    <property type="molecule type" value="Genomic_DNA"/>
</dbReference>
<evidence type="ECO:0000313" key="5">
    <source>
        <dbReference type="Proteomes" id="UP000192257"/>
    </source>
</evidence>
<keyword evidence="5" id="KW-1185">Reference proteome</keyword>
<dbReference type="PANTHER" id="PTHR30098">
    <property type="entry name" value="LEUCYL/PHENYLALANYL-TRNA--PROTEIN TRANSFERASE"/>
    <property type="match status" value="1"/>
</dbReference>
<dbReference type="Gene3D" id="3.40.630.70">
    <property type="entry name" value="Leucyl/phenylalanyl-tRNA-protein transferase, C-terminal domain"/>
    <property type="match status" value="1"/>
</dbReference>
<name>A0A1X0NY04_9TRYP</name>
<evidence type="ECO:0000256" key="2">
    <source>
        <dbReference type="ARBA" id="ARBA00022679"/>
    </source>
</evidence>